<evidence type="ECO:0000313" key="1">
    <source>
        <dbReference type="EMBL" id="UPW41718.1"/>
    </source>
</evidence>
<sequence length="44" mass="4908">MNDSLITSLQTAVILRQKLIQGNITANDACRDLGLIIRELKKLI</sequence>
<accession>A0A976N369</accession>
<protein>
    <submittedName>
        <fullName evidence="1">Uncharacterized protein</fullName>
    </submittedName>
</protein>
<proteinExistence type="predicted"/>
<organism evidence="1">
    <name type="scientific">Peromfec virus RodF8_10</name>
    <dbReference type="NCBI Taxonomy" id="2929357"/>
    <lineage>
        <taxon>Viruses</taxon>
        <taxon>Monodnaviria</taxon>
        <taxon>Sangervirae</taxon>
        <taxon>Phixviricota</taxon>
        <taxon>Malgrandaviricetes</taxon>
        <taxon>Petitvirales</taxon>
        <taxon>Microviridae</taxon>
    </lineage>
</organism>
<name>A0A976N369_9VIRU</name>
<reference evidence="1" key="1">
    <citation type="submission" date="2022-02" db="EMBL/GenBank/DDBJ databases">
        <title>Towards deciphering the DNA virus diversity associated with rodent species in the families Cricetidae and Heteromyidae.</title>
        <authorList>
            <person name="Lund M."/>
            <person name="Larsen B.B."/>
            <person name="Gryseels S."/>
            <person name="Kraberger S."/>
            <person name="Rowsey D.M."/>
            <person name="Steger L."/>
            <person name="Yule K.M."/>
            <person name="Upham N.S."/>
            <person name="Worobey M."/>
            <person name="Van Doorslaer K."/>
            <person name="Varsani A."/>
        </authorList>
    </citation>
    <scope>NUCLEOTIDE SEQUENCE</scope>
    <source>
        <strain evidence="1">NeonRodF8_10</strain>
    </source>
</reference>
<dbReference type="EMBL" id="OM869654">
    <property type="protein sequence ID" value="UPW41718.1"/>
    <property type="molecule type" value="Genomic_DNA"/>
</dbReference>